<evidence type="ECO:0000256" key="1">
    <source>
        <dbReference type="SAM" id="Phobius"/>
    </source>
</evidence>
<keyword evidence="1" id="KW-1133">Transmembrane helix</keyword>
<dbReference type="Proteomes" id="UP000217199">
    <property type="component" value="Unassembled WGS sequence"/>
</dbReference>
<dbReference type="InterPro" id="IPR045340">
    <property type="entry name" value="DUF6533"/>
</dbReference>
<feature type="domain" description="DUF6533" evidence="2">
    <location>
        <begin position="44"/>
        <end position="88"/>
    </location>
</feature>
<keyword evidence="4" id="KW-1185">Reference proteome</keyword>
<proteinExistence type="predicted"/>
<dbReference type="AlphaFoldDB" id="A0A286U5S8"/>
<feature type="transmembrane region" description="Helical" evidence="1">
    <location>
        <begin position="77"/>
        <end position="98"/>
    </location>
</feature>
<keyword evidence="1" id="KW-0472">Membrane</keyword>
<accession>A0A286U5S8</accession>
<sequence>MDNNASSASTTTDKASVQAKMSFSFGPLDAQIFMRGTFIEKSIQMAIGSLLKYDTLITIDKEVKYFWTVHWYTMTHVLFFLNRYIGIFSAVSLIFYCMSNVTTLTTTSSSYSLVVNLLNGPGILEIFSTSLLSTTY</sequence>
<evidence type="ECO:0000313" key="4">
    <source>
        <dbReference type="Proteomes" id="UP000217199"/>
    </source>
</evidence>
<organism evidence="3 4">
    <name type="scientific">Pyrrhoderma noxium</name>
    <dbReference type="NCBI Taxonomy" id="2282107"/>
    <lineage>
        <taxon>Eukaryota</taxon>
        <taxon>Fungi</taxon>
        <taxon>Dikarya</taxon>
        <taxon>Basidiomycota</taxon>
        <taxon>Agaricomycotina</taxon>
        <taxon>Agaricomycetes</taxon>
        <taxon>Hymenochaetales</taxon>
        <taxon>Hymenochaetaceae</taxon>
        <taxon>Pyrrhoderma</taxon>
    </lineage>
</organism>
<protein>
    <recommendedName>
        <fullName evidence="2">DUF6533 domain-containing protein</fullName>
    </recommendedName>
</protein>
<name>A0A286U5S8_9AGAM</name>
<evidence type="ECO:0000259" key="2">
    <source>
        <dbReference type="Pfam" id="PF20151"/>
    </source>
</evidence>
<dbReference type="OrthoDB" id="3032967at2759"/>
<dbReference type="InParanoid" id="A0A286U5S8"/>
<dbReference type="EMBL" id="NBII01000011">
    <property type="protein sequence ID" value="PAV14902.1"/>
    <property type="molecule type" value="Genomic_DNA"/>
</dbReference>
<keyword evidence="1" id="KW-0812">Transmembrane</keyword>
<dbReference type="Pfam" id="PF20151">
    <property type="entry name" value="DUF6533"/>
    <property type="match status" value="1"/>
</dbReference>
<comment type="caution">
    <text evidence="3">The sequence shown here is derived from an EMBL/GenBank/DDBJ whole genome shotgun (WGS) entry which is preliminary data.</text>
</comment>
<evidence type="ECO:0000313" key="3">
    <source>
        <dbReference type="EMBL" id="PAV14902.1"/>
    </source>
</evidence>
<gene>
    <name evidence="3" type="ORF">PNOK_0945500</name>
</gene>
<reference evidence="3 4" key="1">
    <citation type="journal article" date="2017" name="Mol. Ecol.">
        <title>Comparative and population genomic landscape of Phellinus noxius: A hypervariable fungus causing root rot in trees.</title>
        <authorList>
            <person name="Chung C.L."/>
            <person name="Lee T.J."/>
            <person name="Akiba M."/>
            <person name="Lee H.H."/>
            <person name="Kuo T.H."/>
            <person name="Liu D."/>
            <person name="Ke H.M."/>
            <person name="Yokoi T."/>
            <person name="Roa M.B."/>
            <person name="Lu M.J."/>
            <person name="Chang Y.Y."/>
            <person name="Ann P.J."/>
            <person name="Tsai J.N."/>
            <person name="Chen C.Y."/>
            <person name="Tzean S.S."/>
            <person name="Ota Y."/>
            <person name="Hattori T."/>
            <person name="Sahashi N."/>
            <person name="Liou R.F."/>
            <person name="Kikuchi T."/>
            <person name="Tsai I.J."/>
        </authorList>
    </citation>
    <scope>NUCLEOTIDE SEQUENCE [LARGE SCALE GENOMIC DNA]</scope>
    <source>
        <strain evidence="3 4">FFPRI411160</strain>
    </source>
</reference>